<protein>
    <submittedName>
        <fullName evidence="1">Uncharacterized protein</fullName>
    </submittedName>
</protein>
<reference evidence="1" key="1">
    <citation type="submission" date="2021-01" db="EMBL/GenBank/DDBJ databases">
        <title>Adiantum capillus-veneris genome.</title>
        <authorList>
            <person name="Fang Y."/>
            <person name="Liao Q."/>
        </authorList>
    </citation>
    <scope>NUCLEOTIDE SEQUENCE</scope>
    <source>
        <strain evidence="1">H3</strain>
        <tissue evidence="1">Leaf</tissue>
    </source>
</reference>
<comment type="caution">
    <text evidence="1">The sequence shown here is derived from an EMBL/GenBank/DDBJ whole genome shotgun (WGS) entry which is preliminary data.</text>
</comment>
<proteinExistence type="predicted"/>
<gene>
    <name evidence="1" type="ORF">GOP47_0011114</name>
</gene>
<dbReference type="AlphaFoldDB" id="A0A9D4USB2"/>
<evidence type="ECO:0000313" key="1">
    <source>
        <dbReference type="EMBL" id="KAI5073101.1"/>
    </source>
</evidence>
<accession>A0A9D4USB2</accession>
<evidence type="ECO:0000313" key="2">
    <source>
        <dbReference type="Proteomes" id="UP000886520"/>
    </source>
</evidence>
<sequence length="226" mass="26269">MEWYNPFEHNKLKKGSANFILLRHYITNEEEEFSREVNLTKEEVHMCIGMFLSWPKLDRNKEVHLFGMWELLRGSKRDCISHGFELSPRERESLQPKPIDFTIEEVRKIIFVINDLVTHLDELPSYYQHQATAIRAIAAFVLKELNKACGKARLKVLELYNQLGTNRVVAAADMVQTSAISLGFSLRQAIAHDLEKLRISRGTLFGKGKVFWQGDLKDVNYTSAWW</sequence>
<name>A0A9D4USB2_ADICA</name>
<dbReference type="Proteomes" id="UP000886520">
    <property type="component" value="Chromosome 11"/>
</dbReference>
<dbReference type="EMBL" id="JABFUD020000011">
    <property type="protein sequence ID" value="KAI5073101.1"/>
    <property type="molecule type" value="Genomic_DNA"/>
</dbReference>
<organism evidence="1 2">
    <name type="scientific">Adiantum capillus-veneris</name>
    <name type="common">Maidenhair fern</name>
    <dbReference type="NCBI Taxonomy" id="13818"/>
    <lineage>
        <taxon>Eukaryota</taxon>
        <taxon>Viridiplantae</taxon>
        <taxon>Streptophyta</taxon>
        <taxon>Embryophyta</taxon>
        <taxon>Tracheophyta</taxon>
        <taxon>Polypodiopsida</taxon>
        <taxon>Polypodiidae</taxon>
        <taxon>Polypodiales</taxon>
        <taxon>Pteridineae</taxon>
        <taxon>Pteridaceae</taxon>
        <taxon>Vittarioideae</taxon>
        <taxon>Adiantum</taxon>
    </lineage>
</organism>
<keyword evidence="2" id="KW-1185">Reference proteome</keyword>